<keyword evidence="1" id="KW-0175">Coiled coil</keyword>
<feature type="region of interest" description="Disordered" evidence="2">
    <location>
        <begin position="181"/>
        <end position="247"/>
    </location>
</feature>
<feature type="region of interest" description="Disordered" evidence="2">
    <location>
        <begin position="284"/>
        <end position="310"/>
    </location>
</feature>
<feature type="compositionally biased region" description="Polar residues" evidence="2">
    <location>
        <begin position="181"/>
        <end position="200"/>
    </location>
</feature>
<feature type="coiled-coil region" evidence="1">
    <location>
        <begin position="91"/>
        <end position="164"/>
    </location>
</feature>
<evidence type="ECO:0000256" key="1">
    <source>
        <dbReference type="SAM" id="Coils"/>
    </source>
</evidence>
<keyword evidence="4" id="KW-1185">Reference proteome</keyword>
<reference evidence="3" key="2">
    <citation type="submission" date="2020-06" db="EMBL/GenBank/DDBJ databases">
        <authorList>
            <person name="Sheffer M."/>
        </authorList>
    </citation>
    <scope>NUCLEOTIDE SEQUENCE</scope>
</reference>
<feature type="compositionally biased region" description="Low complexity" evidence="2">
    <location>
        <begin position="223"/>
        <end position="242"/>
    </location>
</feature>
<feature type="compositionally biased region" description="Basic and acidic residues" evidence="2">
    <location>
        <begin position="284"/>
        <end position="302"/>
    </location>
</feature>
<gene>
    <name evidence="3" type="ORF">HNY73_022797</name>
</gene>
<dbReference type="AlphaFoldDB" id="A0A8T0E3B2"/>
<reference evidence="3" key="1">
    <citation type="journal article" date="2020" name="bioRxiv">
        <title>Chromosome-level reference genome of the European wasp spider Argiope bruennichi: a resource for studies on range expansion and evolutionary adaptation.</title>
        <authorList>
            <person name="Sheffer M.M."/>
            <person name="Hoppe A."/>
            <person name="Krehenwinkel H."/>
            <person name="Uhl G."/>
            <person name="Kuss A.W."/>
            <person name="Jensen L."/>
            <person name="Jensen C."/>
            <person name="Gillespie R.G."/>
            <person name="Hoff K.J."/>
            <person name="Prost S."/>
        </authorList>
    </citation>
    <scope>NUCLEOTIDE SEQUENCE</scope>
</reference>
<accession>A0A8T0E3B2</accession>
<dbReference type="Proteomes" id="UP000807504">
    <property type="component" value="Unassembled WGS sequence"/>
</dbReference>
<evidence type="ECO:0000313" key="3">
    <source>
        <dbReference type="EMBL" id="KAF8764749.1"/>
    </source>
</evidence>
<protein>
    <submittedName>
        <fullName evidence="3">Uncharacterized protein</fullName>
    </submittedName>
</protein>
<evidence type="ECO:0000313" key="4">
    <source>
        <dbReference type="Proteomes" id="UP000807504"/>
    </source>
</evidence>
<dbReference type="EMBL" id="JABXBU010002231">
    <property type="protein sequence ID" value="KAF8764749.1"/>
    <property type="molecule type" value="Genomic_DNA"/>
</dbReference>
<feature type="region of interest" description="Disordered" evidence="2">
    <location>
        <begin position="38"/>
        <end position="59"/>
    </location>
</feature>
<organism evidence="3 4">
    <name type="scientific">Argiope bruennichi</name>
    <name type="common">Wasp spider</name>
    <name type="synonym">Aranea bruennichi</name>
    <dbReference type="NCBI Taxonomy" id="94029"/>
    <lineage>
        <taxon>Eukaryota</taxon>
        <taxon>Metazoa</taxon>
        <taxon>Ecdysozoa</taxon>
        <taxon>Arthropoda</taxon>
        <taxon>Chelicerata</taxon>
        <taxon>Arachnida</taxon>
        <taxon>Araneae</taxon>
        <taxon>Araneomorphae</taxon>
        <taxon>Entelegynae</taxon>
        <taxon>Araneoidea</taxon>
        <taxon>Araneidae</taxon>
        <taxon>Argiope</taxon>
    </lineage>
</organism>
<dbReference type="OrthoDB" id="1938039at2759"/>
<name>A0A8T0E3B2_ARGBR</name>
<comment type="caution">
    <text evidence="3">The sequence shown here is derived from an EMBL/GenBank/DDBJ whole genome shotgun (WGS) entry which is preliminary data.</text>
</comment>
<proteinExistence type="predicted"/>
<evidence type="ECO:0000256" key="2">
    <source>
        <dbReference type="SAM" id="MobiDB-lite"/>
    </source>
</evidence>
<feature type="compositionally biased region" description="Basic and acidic residues" evidence="2">
    <location>
        <begin position="201"/>
        <end position="222"/>
    </location>
</feature>
<sequence>MNEPYGSGNNDDIYDDLDTLFNPETACVTDSIQKNPSNVSDFSKTDNITTNVPSQSSSMSNFKLNEDQLKKEEMILYLDLVVTEMDNKKALVNLNAEYIKLKKEADSLRKSLSEKDEKISQLTAENTTLKKNICSLYKTAKSEIDQKDAMLQEANKEIDRLHSRSDRSVIQNVYRNISVETSQCQPSTSRISSVPSQNSKQYEDNFRNKKDQNYQDNKKRNETSGSENSTSTRPSTSSNSSENHLKWNRVNSKHKFSHYESKKHKHLPTHVANNEKCNTYIDKRNNFNKSKHNETSSREKNSPKRQKLCN</sequence>